<dbReference type="PANTHER" id="PTHR30537">
    <property type="entry name" value="HTH-TYPE TRANSCRIPTIONAL REGULATOR"/>
    <property type="match status" value="1"/>
</dbReference>
<dbReference type="AlphaFoldDB" id="A0A1G7UXJ5"/>
<keyword evidence="4" id="KW-0804">Transcription</keyword>
<evidence type="ECO:0000256" key="2">
    <source>
        <dbReference type="ARBA" id="ARBA00023015"/>
    </source>
</evidence>
<evidence type="ECO:0000313" key="7">
    <source>
        <dbReference type="Proteomes" id="UP000182894"/>
    </source>
</evidence>
<dbReference type="GO" id="GO:0003700">
    <property type="term" value="F:DNA-binding transcription factor activity"/>
    <property type="evidence" value="ECO:0007669"/>
    <property type="project" value="InterPro"/>
</dbReference>
<dbReference type="PANTHER" id="PTHR30537:SF5">
    <property type="entry name" value="HTH-TYPE TRANSCRIPTIONAL ACTIVATOR TTDR-RELATED"/>
    <property type="match status" value="1"/>
</dbReference>
<evidence type="ECO:0000256" key="4">
    <source>
        <dbReference type="ARBA" id="ARBA00023163"/>
    </source>
</evidence>
<feature type="domain" description="HTH lysR-type" evidence="5">
    <location>
        <begin position="20"/>
        <end position="77"/>
    </location>
</feature>
<reference evidence="7" key="1">
    <citation type="submission" date="2016-10" db="EMBL/GenBank/DDBJ databases">
        <authorList>
            <person name="Varghese N."/>
            <person name="Submissions S."/>
        </authorList>
    </citation>
    <scope>NUCLEOTIDE SEQUENCE [LARGE SCALE GENOMIC DNA]</scope>
    <source>
        <strain evidence="7">ATCC 700689</strain>
    </source>
</reference>
<gene>
    <name evidence="6" type="ORF">SAMN05216605_102314</name>
</gene>
<evidence type="ECO:0000313" key="6">
    <source>
        <dbReference type="EMBL" id="SDG52273.1"/>
    </source>
</evidence>
<dbReference type="PROSITE" id="PS50931">
    <property type="entry name" value="HTH_LYSR"/>
    <property type="match status" value="1"/>
</dbReference>
<dbReference type="Pfam" id="PF00126">
    <property type="entry name" value="HTH_1"/>
    <property type="match status" value="1"/>
</dbReference>
<protein>
    <submittedName>
        <fullName evidence="6">Transcriptional regulator, LysR family</fullName>
    </submittedName>
</protein>
<dbReference type="GO" id="GO:0006351">
    <property type="term" value="P:DNA-templated transcription"/>
    <property type="evidence" value="ECO:0007669"/>
    <property type="project" value="TreeGrafter"/>
</dbReference>
<dbReference type="FunFam" id="1.10.10.10:FF:000001">
    <property type="entry name" value="LysR family transcriptional regulator"/>
    <property type="match status" value="1"/>
</dbReference>
<evidence type="ECO:0000259" key="5">
    <source>
        <dbReference type="PROSITE" id="PS50931"/>
    </source>
</evidence>
<keyword evidence="3" id="KW-0238">DNA-binding</keyword>
<keyword evidence="7" id="KW-1185">Reference proteome</keyword>
<dbReference type="Proteomes" id="UP000182894">
    <property type="component" value="Unassembled WGS sequence"/>
</dbReference>
<dbReference type="CDD" id="cd08422">
    <property type="entry name" value="PBP2_CrgA_like"/>
    <property type="match status" value="1"/>
</dbReference>
<evidence type="ECO:0000256" key="1">
    <source>
        <dbReference type="ARBA" id="ARBA00009437"/>
    </source>
</evidence>
<dbReference type="InterPro" id="IPR005119">
    <property type="entry name" value="LysR_subst-bd"/>
</dbReference>
<keyword evidence="2" id="KW-0805">Transcription regulation</keyword>
<dbReference type="SUPFAM" id="SSF46785">
    <property type="entry name" value="Winged helix' DNA-binding domain"/>
    <property type="match status" value="1"/>
</dbReference>
<dbReference type="Pfam" id="PF03466">
    <property type="entry name" value="LysR_substrate"/>
    <property type="match status" value="1"/>
</dbReference>
<dbReference type="Gene3D" id="3.40.190.290">
    <property type="match status" value="1"/>
</dbReference>
<dbReference type="InterPro" id="IPR000847">
    <property type="entry name" value="LysR_HTH_N"/>
</dbReference>
<dbReference type="InterPro" id="IPR036388">
    <property type="entry name" value="WH-like_DNA-bd_sf"/>
</dbReference>
<dbReference type="SUPFAM" id="SSF53850">
    <property type="entry name" value="Periplasmic binding protein-like II"/>
    <property type="match status" value="1"/>
</dbReference>
<dbReference type="Gene3D" id="1.10.10.10">
    <property type="entry name" value="Winged helix-like DNA-binding domain superfamily/Winged helix DNA-binding domain"/>
    <property type="match status" value="1"/>
</dbReference>
<name>A0A1G7UXJ5_9PSED</name>
<sequence length="317" mass="34755">MTPTAYTARTECRYDGRSMDKLLALKMFVETVDAKGFSAAARQLGMATSSVTRMIDSLEAELGTVLFNRSTRQVTVSDAGAAYYSRARKILEDVADADATVMDSDDEPSGPLRISVPTAFGRTIIAPKLGALMSRYPRLELDITLTDSIVDLFSERVDLSIRLGSAAPMDGVVSRPVGTFRRRVIASAGYLEQHGEPQTPAELSNHDCLRFNFGNPQQAWTFLSIDGETRVSVNGRFKSNNAEVLRELALAGTGIALLPDWLIDQDIDAGRLVELFENSPAYPDNAKSEISALYLPNHRGSKRVKAFIAFMQEMMSS</sequence>
<dbReference type="STRING" id="89065.SAMN05216605_102314"/>
<proteinExistence type="inferred from homology"/>
<evidence type="ECO:0000256" key="3">
    <source>
        <dbReference type="ARBA" id="ARBA00023125"/>
    </source>
</evidence>
<dbReference type="InterPro" id="IPR058163">
    <property type="entry name" value="LysR-type_TF_proteobact-type"/>
</dbReference>
<dbReference type="EMBL" id="FNCO01000002">
    <property type="protein sequence ID" value="SDG52273.1"/>
    <property type="molecule type" value="Genomic_DNA"/>
</dbReference>
<accession>A0A1G7UXJ5</accession>
<dbReference type="InterPro" id="IPR036390">
    <property type="entry name" value="WH_DNA-bd_sf"/>
</dbReference>
<organism evidence="6 7">
    <name type="scientific">Pseudomonas abietaniphila</name>
    <dbReference type="NCBI Taxonomy" id="89065"/>
    <lineage>
        <taxon>Bacteria</taxon>
        <taxon>Pseudomonadati</taxon>
        <taxon>Pseudomonadota</taxon>
        <taxon>Gammaproteobacteria</taxon>
        <taxon>Pseudomonadales</taxon>
        <taxon>Pseudomonadaceae</taxon>
        <taxon>Pseudomonas</taxon>
    </lineage>
</organism>
<dbReference type="GO" id="GO:0043565">
    <property type="term" value="F:sequence-specific DNA binding"/>
    <property type="evidence" value="ECO:0007669"/>
    <property type="project" value="TreeGrafter"/>
</dbReference>
<comment type="similarity">
    <text evidence="1">Belongs to the LysR transcriptional regulatory family.</text>
</comment>